<evidence type="ECO:0000313" key="3">
    <source>
        <dbReference type="Proteomes" id="UP001281761"/>
    </source>
</evidence>
<dbReference type="Proteomes" id="UP001281761">
    <property type="component" value="Unassembled WGS sequence"/>
</dbReference>
<proteinExistence type="predicted"/>
<name>A0ABQ9XXE6_9EUKA</name>
<dbReference type="EMBL" id="JARBJD010000058">
    <property type="protein sequence ID" value="KAK2956177.1"/>
    <property type="molecule type" value="Genomic_DNA"/>
</dbReference>
<evidence type="ECO:0000313" key="2">
    <source>
        <dbReference type="EMBL" id="KAK2956177.1"/>
    </source>
</evidence>
<accession>A0ABQ9XXE6</accession>
<protein>
    <submittedName>
        <fullName evidence="2">Uncharacterized protein</fullName>
    </submittedName>
</protein>
<feature type="compositionally biased region" description="Low complexity" evidence="1">
    <location>
        <begin position="152"/>
        <end position="169"/>
    </location>
</feature>
<keyword evidence="3" id="KW-1185">Reference proteome</keyword>
<feature type="region of interest" description="Disordered" evidence="1">
    <location>
        <begin position="92"/>
        <end position="169"/>
    </location>
</feature>
<evidence type="ECO:0000256" key="1">
    <source>
        <dbReference type="SAM" id="MobiDB-lite"/>
    </source>
</evidence>
<reference evidence="2 3" key="1">
    <citation type="journal article" date="2022" name="bioRxiv">
        <title>Genomics of Preaxostyla Flagellates Illuminates Evolutionary Transitions and the Path Towards Mitochondrial Loss.</title>
        <authorList>
            <person name="Novak L.V.F."/>
            <person name="Treitli S.C."/>
            <person name="Pyrih J."/>
            <person name="Halakuc P."/>
            <person name="Pipaliya S.V."/>
            <person name="Vacek V."/>
            <person name="Brzon O."/>
            <person name="Soukal P."/>
            <person name="Eme L."/>
            <person name="Dacks J.B."/>
            <person name="Karnkowska A."/>
            <person name="Elias M."/>
            <person name="Hampl V."/>
        </authorList>
    </citation>
    <scope>NUCLEOTIDE SEQUENCE [LARGE SCALE GENOMIC DNA]</scope>
    <source>
        <strain evidence="2">NAU3</strain>
        <tissue evidence="2">Gut</tissue>
    </source>
</reference>
<organism evidence="2 3">
    <name type="scientific">Blattamonas nauphoetae</name>
    <dbReference type="NCBI Taxonomy" id="2049346"/>
    <lineage>
        <taxon>Eukaryota</taxon>
        <taxon>Metamonada</taxon>
        <taxon>Preaxostyla</taxon>
        <taxon>Oxymonadida</taxon>
        <taxon>Blattamonas</taxon>
    </lineage>
</organism>
<feature type="compositionally biased region" description="Basic and acidic residues" evidence="1">
    <location>
        <begin position="105"/>
        <end position="127"/>
    </location>
</feature>
<comment type="caution">
    <text evidence="2">The sequence shown here is derived from an EMBL/GenBank/DDBJ whole genome shotgun (WGS) entry which is preliminary data.</text>
</comment>
<feature type="compositionally biased region" description="Polar residues" evidence="1">
    <location>
        <begin position="92"/>
        <end position="104"/>
    </location>
</feature>
<gene>
    <name evidence="2" type="ORF">BLNAU_8739</name>
</gene>
<sequence>MDQSWKAIISAVQSRNHDIAYNASKTRLSSIICGISSTSGYSLELKRDHHDRQVNRRQFPPKPRQCRILMNTQHINDKDITESFSNITSFWVPTTETDQNTTPRPHTEPRASLESPPDHHTTTHQELKAPTVPPSSLITQRSDSRRRGTYNSSSGHSPHSCSSPSPTTA</sequence>